<dbReference type="AlphaFoldDB" id="A0A8J2PF99"/>
<feature type="non-terminal residue" evidence="1">
    <location>
        <position position="284"/>
    </location>
</feature>
<keyword evidence="2" id="KW-1185">Reference proteome</keyword>
<evidence type="ECO:0000313" key="1">
    <source>
        <dbReference type="EMBL" id="CAG7734942.1"/>
    </source>
</evidence>
<name>A0A8J2PF99_9HEXA</name>
<organism evidence="1 2">
    <name type="scientific">Allacma fusca</name>
    <dbReference type="NCBI Taxonomy" id="39272"/>
    <lineage>
        <taxon>Eukaryota</taxon>
        <taxon>Metazoa</taxon>
        <taxon>Ecdysozoa</taxon>
        <taxon>Arthropoda</taxon>
        <taxon>Hexapoda</taxon>
        <taxon>Collembola</taxon>
        <taxon>Symphypleona</taxon>
        <taxon>Sminthuridae</taxon>
        <taxon>Allacma</taxon>
    </lineage>
</organism>
<feature type="non-terminal residue" evidence="1">
    <location>
        <position position="1"/>
    </location>
</feature>
<dbReference type="Proteomes" id="UP000708208">
    <property type="component" value="Unassembled WGS sequence"/>
</dbReference>
<comment type="caution">
    <text evidence="1">The sequence shown here is derived from an EMBL/GenBank/DDBJ whole genome shotgun (WGS) entry which is preliminary data.</text>
</comment>
<gene>
    <name evidence="1" type="ORF">AFUS01_LOCUS23301</name>
</gene>
<reference evidence="1" key="1">
    <citation type="submission" date="2021-06" db="EMBL/GenBank/DDBJ databases">
        <authorList>
            <person name="Hodson N. C."/>
            <person name="Mongue J. A."/>
            <person name="Jaron S. K."/>
        </authorList>
    </citation>
    <scope>NUCLEOTIDE SEQUENCE</scope>
</reference>
<dbReference type="EMBL" id="CAJVCH010279126">
    <property type="protein sequence ID" value="CAG7734942.1"/>
    <property type="molecule type" value="Genomic_DNA"/>
</dbReference>
<sequence>ALQAENREPTDEEHAVLAQWEQIYVNKQDDLKAAGIIDRRASVPVTRTERRKSFRKDAGLTLKKNNIREYIERRGKYRKRELSDEDKAILQKFKEIAVSEEDKAVIQKLEEIALTIDAEDRDPTPEELAVLGKAQQIAASESDNDIIKKSKEIKEALEVEHREPTAEEHAVLAQWEHIFANKQDELKAAGIIDRRASAPIYRYKRAKRLGKDVDRSEEDKAVIQKLEEIALTIDAEERDPNKQDELKAAGSIDRRALLSLIASSLKRRAPIRTDLDRNLREHSS</sequence>
<evidence type="ECO:0000313" key="2">
    <source>
        <dbReference type="Proteomes" id="UP000708208"/>
    </source>
</evidence>
<proteinExistence type="predicted"/>
<protein>
    <submittedName>
        <fullName evidence="1">Uncharacterized protein</fullName>
    </submittedName>
</protein>
<accession>A0A8J2PF99</accession>